<keyword evidence="3 9" id="KW-0575">Peroxidase</keyword>
<feature type="compositionally biased region" description="Basic residues" evidence="10">
    <location>
        <begin position="7"/>
        <end position="19"/>
    </location>
</feature>
<evidence type="ECO:0000256" key="2">
    <source>
        <dbReference type="ARBA" id="ARBA00022490"/>
    </source>
</evidence>
<proteinExistence type="inferred from homology"/>
<keyword evidence="5 9" id="KW-0560">Oxidoreductase</keyword>
<dbReference type="InterPro" id="IPR022915">
    <property type="entry name" value="Peroxiredoxin_TDXH"/>
</dbReference>
<keyword evidence="2 9" id="KW-0963">Cytoplasm</keyword>
<dbReference type="EC" id="1.11.1.24" evidence="9"/>
<comment type="miscellaneous">
    <text evidence="9">The active site is a conserved redox-active cysteine residue, the peroxidatic cysteine (C(P)), which makes the nucleophilic attack on the peroxide substrate. The peroxide oxidizes the C(P)-SH to cysteine sulfenic acid (C(P)-SOH), which then reacts with another cysteine residue, the resolving cysteine (C(R)), to form a disulfide bridge. The disulfide is subsequently reduced by an appropriate electron donor to complete the catalytic cycle. Although the primary sequence of this enzyme is similar to those of the 1-Cys Prx6 enzymes, its catalytic properties resemble those of the typical 2-Cys Prxs and C(R) is provided by the other dimeric subunit to form an intersubunit disulfide. The disulfide is subsequently reduced by thioredoxin.</text>
</comment>
<dbReference type="Gene3D" id="3.40.30.10">
    <property type="entry name" value="Glutaredoxin"/>
    <property type="match status" value="1"/>
</dbReference>
<feature type="disulfide bond" description="Interchain (with Cys-115); in linked form" evidence="9">
    <location>
        <position position="274"/>
    </location>
</feature>
<gene>
    <name evidence="12" type="ORF">IGS68_05620</name>
</gene>
<evidence type="ECO:0000256" key="4">
    <source>
        <dbReference type="ARBA" id="ARBA00022862"/>
    </source>
</evidence>
<evidence type="ECO:0000313" key="13">
    <source>
        <dbReference type="Proteomes" id="UP000595197"/>
    </source>
</evidence>
<evidence type="ECO:0000256" key="8">
    <source>
        <dbReference type="ARBA" id="ARBA00037420"/>
    </source>
</evidence>
<dbReference type="InterPro" id="IPR036249">
    <property type="entry name" value="Thioredoxin-like_sf"/>
</dbReference>
<dbReference type="InterPro" id="IPR000866">
    <property type="entry name" value="AhpC/TSA"/>
</dbReference>
<feature type="domain" description="Thioredoxin" evidence="11">
    <location>
        <begin position="74"/>
        <end position="229"/>
    </location>
</feature>
<feature type="disulfide bond" description="Alternate" evidence="9">
    <location>
        <begin position="268"/>
        <end position="274"/>
    </location>
</feature>
<dbReference type="PANTHER" id="PTHR10681:SF128">
    <property type="entry name" value="THIOREDOXIN-DEPENDENT PEROXIDE REDUCTASE, MITOCHONDRIAL"/>
    <property type="match status" value="1"/>
</dbReference>
<dbReference type="SUPFAM" id="SSF52833">
    <property type="entry name" value="Thioredoxin-like"/>
    <property type="match status" value="1"/>
</dbReference>
<sequence length="285" mass="31709">MQAARSKSTRWPRPTRYRRAPAPSRDPAPTPITAYLSAAGSGKSGCRYGTSPSPRRNTVEHNTTGDYHIQTALPRLNALAPAFEAETTHGRLALEDYRGTWVVLFSHPADFTPVCTTEFIEFARMAPALKERNTELLGLSIDSIYSHLAWVQAIRDKFGVEIPFPVIADGNREVASLYGMINPEESSTETSRCLFVIDDKGVLRAMIYYPLTTGRNTDEILRLIDALQTTDRHRVATPANWRPGESVIVPPPRTVEDAEARKDLGYECTDWWFCKTTVPAPGSKG</sequence>
<evidence type="ECO:0000256" key="3">
    <source>
        <dbReference type="ARBA" id="ARBA00022559"/>
    </source>
</evidence>
<comment type="subcellular location">
    <subcellularLocation>
        <location evidence="9">Cytoplasm</location>
    </subcellularLocation>
</comment>
<comment type="similarity">
    <text evidence="1">Belongs to the peroxiredoxin family. AhpC/Prx1 subfamily.</text>
</comment>
<dbReference type="PANTHER" id="PTHR10681">
    <property type="entry name" value="THIOREDOXIN PEROXIDASE"/>
    <property type="match status" value="1"/>
</dbReference>
<comment type="subunit">
    <text evidence="9">Homodecamer. Pentamer of dimers that assemble into a ring structure.</text>
</comment>
<name>A0ABX7B8K9_9PROT</name>
<evidence type="ECO:0000256" key="6">
    <source>
        <dbReference type="ARBA" id="ARBA00023284"/>
    </source>
</evidence>
<evidence type="ECO:0000256" key="7">
    <source>
        <dbReference type="ARBA" id="ARBA00025719"/>
    </source>
</evidence>
<reference evidence="12" key="1">
    <citation type="submission" date="2021-02" db="EMBL/GenBank/DDBJ databases">
        <title>Skermanella TT6 skin isolate.</title>
        <authorList>
            <person name="Lee K."/>
            <person name="Ganzorig M."/>
        </authorList>
    </citation>
    <scope>NUCLEOTIDE SEQUENCE</scope>
    <source>
        <strain evidence="12">TT6</strain>
    </source>
</reference>
<dbReference type="InterPro" id="IPR050217">
    <property type="entry name" value="Peroxiredoxin"/>
</dbReference>
<dbReference type="CDD" id="cd03016">
    <property type="entry name" value="PRX_1cys"/>
    <property type="match status" value="1"/>
</dbReference>
<dbReference type="EMBL" id="CP067420">
    <property type="protein sequence ID" value="QQP90715.1"/>
    <property type="molecule type" value="Genomic_DNA"/>
</dbReference>
<accession>A0ABX7B8K9</accession>
<comment type="catalytic activity">
    <reaction evidence="9">
        <text>a hydroperoxide + [thioredoxin]-dithiol = an alcohol + [thioredoxin]-disulfide + H2O</text>
        <dbReference type="Rhea" id="RHEA:62620"/>
        <dbReference type="Rhea" id="RHEA-COMP:10698"/>
        <dbReference type="Rhea" id="RHEA-COMP:10700"/>
        <dbReference type="ChEBI" id="CHEBI:15377"/>
        <dbReference type="ChEBI" id="CHEBI:29950"/>
        <dbReference type="ChEBI" id="CHEBI:30879"/>
        <dbReference type="ChEBI" id="CHEBI:35924"/>
        <dbReference type="ChEBI" id="CHEBI:50058"/>
        <dbReference type="EC" id="1.11.1.24"/>
    </reaction>
</comment>
<evidence type="ECO:0000256" key="5">
    <source>
        <dbReference type="ARBA" id="ARBA00023002"/>
    </source>
</evidence>
<evidence type="ECO:0000256" key="10">
    <source>
        <dbReference type="SAM" id="MobiDB-lite"/>
    </source>
</evidence>
<feature type="region of interest" description="Disordered" evidence="10">
    <location>
        <begin position="1"/>
        <end position="31"/>
    </location>
</feature>
<dbReference type="Pfam" id="PF00578">
    <property type="entry name" value="AhpC-TSA"/>
    <property type="match status" value="1"/>
</dbReference>
<dbReference type="Gene3D" id="3.30.1020.10">
    <property type="entry name" value="Antioxidant, Horf6, Chain A, domain2"/>
    <property type="match status" value="1"/>
</dbReference>
<keyword evidence="4 9" id="KW-0049">Antioxidant</keyword>
<evidence type="ECO:0000256" key="9">
    <source>
        <dbReference type="HAMAP-Rule" id="MF_00401"/>
    </source>
</evidence>
<dbReference type="NCBIfam" id="NF009668">
    <property type="entry name" value="PRK13189.1"/>
    <property type="match status" value="1"/>
</dbReference>
<feature type="disulfide bond" description="Interchain (with Cys-274); in linked form" evidence="9">
    <location>
        <position position="115"/>
    </location>
</feature>
<dbReference type="Proteomes" id="UP000595197">
    <property type="component" value="Chromosome"/>
</dbReference>
<dbReference type="PROSITE" id="PS51352">
    <property type="entry name" value="THIOREDOXIN_2"/>
    <property type="match status" value="1"/>
</dbReference>
<dbReference type="InterPro" id="IPR019479">
    <property type="entry name" value="Peroxiredoxin_C"/>
</dbReference>
<feature type="binding site" evidence="9">
    <location>
        <position position="192"/>
    </location>
    <ligand>
        <name>substrate</name>
    </ligand>
</feature>
<feature type="active site" description="Cysteine sulfenic acid (-SOH) intermediate" evidence="9">
    <location>
        <position position="115"/>
    </location>
</feature>
<comment type="similarity">
    <text evidence="7 9">Belongs to the peroxiredoxin family. Prx6 subfamily.</text>
</comment>
<evidence type="ECO:0000259" key="11">
    <source>
        <dbReference type="PROSITE" id="PS51352"/>
    </source>
</evidence>
<evidence type="ECO:0000313" key="12">
    <source>
        <dbReference type="EMBL" id="QQP90715.1"/>
    </source>
</evidence>
<keyword evidence="6 9" id="KW-0676">Redox-active center</keyword>
<keyword evidence="13" id="KW-1185">Reference proteome</keyword>
<comment type="function">
    <text evidence="8 9">Thiol-specific peroxidase that catalyzes the reduction of hydrogen peroxide and organic hydroperoxides to water and alcohols, respectively. Plays a role in cell protection against oxidative stress by detoxifying peroxides.</text>
</comment>
<keyword evidence="9" id="KW-1015">Disulfide bond</keyword>
<dbReference type="Pfam" id="PF10417">
    <property type="entry name" value="1-cysPrx_C"/>
    <property type="match status" value="1"/>
</dbReference>
<organism evidence="12 13">
    <name type="scientific">Skermanella cutis</name>
    <dbReference type="NCBI Taxonomy" id="2775420"/>
    <lineage>
        <taxon>Bacteria</taxon>
        <taxon>Pseudomonadati</taxon>
        <taxon>Pseudomonadota</taxon>
        <taxon>Alphaproteobacteria</taxon>
        <taxon>Rhodospirillales</taxon>
        <taxon>Azospirillaceae</taxon>
        <taxon>Skermanella</taxon>
    </lineage>
</organism>
<dbReference type="InterPro" id="IPR013766">
    <property type="entry name" value="Thioredoxin_domain"/>
</dbReference>
<protein>
    <recommendedName>
        <fullName evidence="9">Peroxiredoxin</fullName>
        <ecNumber evidence="9">1.11.1.24</ecNumber>
    </recommendedName>
    <alternativeName>
        <fullName evidence="9">Thioredoxin peroxidase</fullName>
    </alternativeName>
    <alternativeName>
        <fullName evidence="9">Thioredoxin-dependent peroxiredoxin</fullName>
    </alternativeName>
</protein>
<dbReference type="HAMAP" id="MF_00401">
    <property type="entry name" value="Peroxiredoxin"/>
    <property type="match status" value="1"/>
</dbReference>
<evidence type="ECO:0000256" key="1">
    <source>
        <dbReference type="ARBA" id="ARBA00009796"/>
    </source>
</evidence>
<dbReference type="InterPro" id="IPR045020">
    <property type="entry name" value="PRX_1cys"/>
</dbReference>